<keyword evidence="9" id="KW-0812">Transmembrane</keyword>
<dbReference type="EMBL" id="JABKKE010000016">
    <property type="protein sequence ID" value="NPE14652.1"/>
    <property type="molecule type" value="Genomic_DNA"/>
</dbReference>
<dbReference type="Pfam" id="PF03372">
    <property type="entry name" value="Exo_endo_phos"/>
    <property type="match status" value="1"/>
</dbReference>
<evidence type="ECO:0000256" key="7">
    <source>
        <dbReference type="ARBA" id="ARBA00022842"/>
    </source>
</evidence>
<evidence type="ECO:0000256" key="4">
    <source>
        <dbReference type="ARBA" id="ARBA00022723"/>
    </source>
</evidence>
<dbReference type="GO" id="GO:0004519">
    <property type="term" value="F:endonuclease activity"/>
    <property type="evidence" value="ECO:0007669"/>
    <property type="project" value="UniProtKB-KW"/>
</dbReference>
<sequence>MIKQLKTLTVSMVGGANVATVVVMLMVGFADRLNPADYPTLSCLGLAFPVFLVINLLFIFFWLFFKRRMIVISVAGYVLAYSPISVYMPVNLPEDMPDDVIKVLSYNVQNYSGRPRYDGSSDMIIDYIRECDADIVCLQEDMVPWKGVRMRLDSLYTYTDTTRVGRKSINAVGIYTRFPILHKERVEFDSDGNGSVAYYLDICGDTVIVINNHLETTHLSLDDRQKYKDMLKGEMGKEVARNESKKLVHTLGVSGALRAPQADAVHKYVVEHSGYPIILCGDFNDNPISYARRVIAQGLTDCYVATGRGIGLSYNQKGFFVRIDNMMCSGDFRPYNCKVDNKIDASDHYPIFCWFKMQDKP</sequence>
<dbReference type="Proteomes" id="UP001193734">
    <property type="component" value="Unassembled WGS sequence"/>
</dbReference>
<evidence type="ECO:0000259" key="10">
    <source>
        <dbReference type="Pfam" id="PF03372"/>
    </source>
</evidence>
<protein>
    <submittedName>
        <fullName evidence="11">Endonuclease/exonuclease/phosphatase family protein</fullName>
    </submittedName>
</protein>
<evidence type="ECO:0000256" key="6">
    <source>
        <dbReference type="ARBA" id="ARBA00022801"/>
    </source>
</evidence>
<name>A0ABX2AV60_9BACT</name>
<keyword evidence="8" id="KW-0234">DNA repair</keyword>
<dbReference type="PANTHER" id="PTHR15822">
    <property type="entry name" value="TRAF AND TNF RECEPTOR-ASSOCIATED PROTEIN"/>
    <property type="match status" value="1"/>
</dbReference>
<dbReference type="CDD" id="cd09084">
    <property type="entry name" value="EEP-2"/>
    <property type="match status" value="1"/>
</dbReference>
<comment type="cofactor">
    <cofactor evidence="2">
        <name>Mg(2+)</name>
        <dbReference type="ChEBI" id="CHEBI:18420"/>
    </cofactor>
</comment>
<evidence type="ECO:0000313" key="12">
    <source>
        <dbReference type="Proteomes" id="UP001193734"/>
    </source>
</evidence>
<evidence type="ECO:0000256" key="3">
    <source>
        <dbReference type="ARBA" id="ARBA00022722"/>
    </source>
</evidence>
<keyword evidence="5" id="KW-0227">DNA damage</keyword>
<dbReference type="GeneID" id="82158101"/>
<dbReference type="PANTHER" id="PTHR15822:SF4">
    <property type="entry name" value="TYROSYL-DNA PHOSPHODIESTERASE 2"/>
    <property type="match status" value="1"/>
</dbReference>
<keyword evidence="6" id="KW-0378">Hydrolase</keyword>
<comment type="caution">
    <text evidence="11">The sequence shown here is derived from an EMBL/GenBank/DDBJ whole genome shotgun (WGS) entry which is preliminary data.</text>
</comment>
<dbReference type="Gene3D" id="3.60.10.10">
    <property type="entry name" value="Endonuclease/exonuclease/phosphatase"/>
    <property type="match status" value="1"/>
</dbReference>
<keyword evidence="9" id="KW-0472">Membrane</keyword>
<keyword evidence="4" id="KW-0479">Metal-binding</keyword>
<dbReference type="InterPro" id="IPR051547">
    <property type="entry name" value="TDP2-like"/>
</dbReference>
<keyword evidence="11" id="KW-0255">Endonuclease</keyword>
<keyword evidence="12" id="KW-1185">Reference proteome</keyword>
<dbReference type="InterPro" id="IPR036691">
    <property type="entry name" value="Endo/exonu/phosph_ase_sf"/>
</dbReference>
<feature type="transmembrane region" description="Helical" evidence="9">
    <location>
        <begin position="7"/>
        <end position="27"/>
    </location>
</feature>
<dbReference type="InterPro" id="IPR005135">
    <property type="entry name" value="Endo/exonuclease/phosphatase"/>
</dbReference>
<keyword evidence="3" id="KW-0540">Nuclease</keyword>
<accession>A0ABX2AV60</accession>
<evidence type="ECO:0000256" key="9">
    <source>
        <dbReference type="SAM" id="Phobius"/>
    </source>
</evidence>
<dbReference type="SUPFAM" id="SSF56219">
    <property type="entry name" value="DNase I-like"/>
    <property type="match status" value="1"/>
</dbReference>
<dbReference type="RefSeq" id="WP_172177748.1">
    <property type="nucleotide sequence ID" value="NZ_CASGIA010000017.1"/>
</dbReference>
<organism evidence="11 12">
    <name type="scientific">Xylanibacter rodentium</name>
    <dbReference type="NCBI Taxonomy" id="2736289"/>
    <lineage>
        <taxon>Bacteria</taxon>
        <taxon>Pseudomonadati</taxon>
        <taxon>Bacteroidota</taxon>
        <taxon>Bacteroidia</taxon>
        <taxon>Bacteroidales</taxon>
        <taxon>Prevotellaceae</taxon>
        <taxon>Xylanibacter</taxon>
    </lineage>
</organism>
<evidence type="ECO:0000256" key="1">
    <source>
        <dbReference type="ARBA" id="ARBA00001936"/>
    </source>
</evidence>
<keyword evidence="7" id="KW-0460">Magnesium</keyword>
<evidence type="ECO:0000256" key="2">
    <source>
        <dbReference type="ARBA" id="ARBA00001946"/>
    </source>
</evidence>
<gene>
    <name evidence="11" type="ORF">HPS55_10030</name>
</gene>
<proteinExistence type="predicted"/>
<reference evidence="11 12" key="1">
    <citation type="submission" date="2020-05" db="EMBL/GenBank/DDBJ databases">
        <title>Distinct polysaccharide utilization as determinants for interspecies competition between intestinal Prevotella spp.</title>
        <authorList>
            <person name="Galvez E.J.C."/>
            <person name="Iljazovic A."/>
            <person name="Strowig T."/>
        </authorList>
    </citation>
    <scope>NUCLEOTIDE SEQUENCE [LARGE SCALE GENOMIC DNA]</scope>
    <source>
        <strain evidence="11 12">PROD</strain>
    </source>
</reference>
<comment type="cofactor">
    <cofactor evidence="1">
        <name>Mn(2+)</name>
        <dbReference type="ChEBI" id="CHEBI:29035"/>
    </cofactor>
</comment>
<evidence type="ECO:0000256" key="8">
    <source>
        <dbReference type="ARBA" id="ARBA00023204"/>
    </source>
</evidence>
<feature type="transmembrane region" description="Helical" evidence="9">
    <location>
        <begin position="70"/>
        <end position="90"/>
    </location>
</feature>
<evidence type="ECO:0000256" key="5">
    <source>
        <dbReference type="ARBA" id="ARBA00022763"/>
    </source>
</evidence>
<evidence type="ECO:0000313" key="11">
    <source>
        <dbReference type="EMBL" id="NPE14652.1"/>
    </source>
</evidence>
<feature type="transmembrane region" description="Helical" evidence="9">
    <location>
        <begin position="39"/>
        <end position="63"/>
    </location>
</feature>
<feature type="domain" description="Endonuclease/exonuclease/phosphatase" evidence="10">
    <location>
        <begin position="104"/>
        <end position="348"/>
    </location>
</feature>
<keyword evidence="9" id="KW-1133">Transmembrane helix</keyword>